<evidence type="ECO:0000313" key="2">
    <source>
        <dbReference type="EMBL" id="QLG29192.1"/>
    </source>
</evidence>
<dbReference type="Gene3D" id="1.10.10.10">
    <property type="entry name" value="Winged helix-like DNA-binding domain superfamily/Winged helix DNA-binding domain"/>
    <property type="match status" value="1"/>
</dbReference>
<proteinExistence type="predicted"/>
<feature type="domain" description="DUF7344" evidence="1">
    <location>
        <begin position="23"/>
        <end position="97"/>
    </location>
</feature>
<dbReference type="InterPro" id="IPR055768">
    <property type="entry name" value="DUF7344"/>
</dbReference>
<organism evidence="2 3">
    <name type="scientific">Halorarum halophilum</name>
    <dbReference type="NCBI Taxonomy" id="2743090"/>
    <lineage>
        <taxon>Archaea</taxon>
        <taxon>Methanobacteriati</taxon>
        <taxon>Methanobacteriota</taxon>
        <taxon>Stenosarchaea group</taxon>
        <taxon>Halobacteria</taxon>
        <taxon>Halobacteriales</taxon>
        <taxon>Haloferacaceae</taxon>
        <taxon>Halorarum</taxon>
    </lineage>
</organism>
<dbReference type="OrthoDB" id="331021at2157"/>
<accession>A0A7D5GDR6</accession>
<dbReference type="Proteomes" id="UP000509750">
    <property type="component" value="Chromosome"/>
</dbReference>
<gene>
    <name evidence="2" type="ORF">HUG10_17380</name>
</gene>
<keyword evidence="3" id="KW-1185">Reference proteome</keyword>
<dbReference type="EMBL" id="CP058529">
    <property type="protein sequence ID" value="QLG29192.1"/>
    <property type="molecule type" value="Genomic_DNA"/>
</dbReference>
<dbReference type="RefSeq" id="WP_179170766.1">
    <property type="nucleotide sequence ID" value="NZ_CP058529.1"/>
</dbReference>
<dbReference type="KEGG" id="halg:HUG10_17380"/>
<protein>
    <recommendedName>
        <fullName evidence="1">DUF7344 domain-containing protein</fullName>
    </recommendedName>
</protein>
<reference evidence="2 3" key="1">
    <citation type="submission" date="2020-07" db="EMBL/GenBank/DDBJ databases">
        <title>Gai3-2, isolated from salt lake.</title>
        <authorList>
            <person name="Cui H."/>
            <person name="Shi X."/>
        </authorList>
    </citation>
    <scope>NUCLEOTIDE SEQUENCE [LARGE SCALE GENOMIC DNA]</scope>
    <source>
        <strain evidence="2 3">Gai3-2</strain>
    </source>
</reference>
<sequence>MKTKPDDSSSGTSTGDLNPTTIFDLLAHDHRRYTLHYLSQKVGAVSLGDLAEQIAIWEADPTYDYYERVLTGLHHTHLPKLAGAGVVCYDVERETVEALDAVDCLTPHLTLTAAADLQ</sequence>
<dbReference type="Pfam" id="PF24035">
    <property type="entry name" value="DUF7344"/>
    <property type="match status" value="1"/>
</dbReference>
<name>A0A7D5GDR6_9EURY</name>
<dbReference type="InterPro" id="IPR036388">
    <property type="entry name" value="WH-like_DNA-bd_sf"/>
</dbReference>
<dbReference type="AlphaFoldDB" id="A0A7D5GDR6"/>
<evidence type="ECO:0000259" key="1">
    <source>
        <dbReference type="Pfam" id="PF24035"/>
    </source>
</evidence>
<evidence type="ECO:0000313" key="3">
    <source>
        <dbReference type="Proteomes" id="UP000509750"/>
    </source>
</evidence>
<dbReference type="GeneID" id="56030643"/>